<dbReference type="InterPro" id="IPR018060">
    <property type="entry name" value="HTH_AraC"/>
</dbReference>
<dbReference type="PANTHER" id="PTHR43280:SF30">
    <property type="entry name" value="MMSAB OPERON REGULATORY PROTEIN"/>
    <property type="match status" value="1"/>
</dbReference>
<dbReference type="Pfam" id="PF12833">
    <property type="entry name" value="HTH_18"/>
    <property type="match status" value="1"/>
</dbReference>
<dbReference type="Gene3D" id="2.60.120.280">
    <property type="entry name" value="Regulatory protein AraC"/>
    <property type="match status" value="1"/>
</dbReference>
<evidence type="ECO:0000256" key="1">
    <source>
        <dbReference type="ARBA" id="ARBA00023015"/>
    </source>
</evidence>
<organism evidence="6 7">
    <name type="scientific">Mucilaginibacter mali</name>
    <dbReference type="NCBI Taxonomy" id="2740462"/>
    <lineage>
        <taxon>Bacteria</taxon>
        <taxon>Pseudomonadati</taxon>
        <taxon>Bacteroidota</taxon>
        <taxon>Sphingobacteriia</taxon>
        <taxon>Sphingobacteriales</taxon>
        <taxon>Sphingobacteriaceae</taxon>
        <taxon>Mucilaginibacter</taxon>
    </lineage>
</organism>
<dbReference type="GO" id="GO:0043565">
    <property type="term" value="F:sequence-specific DNA binding"/>
    <property type="evidence" value="ECO:0007669"/>
    <property type="project" value="InterPro"/>
</dbReference>
<dbReference type="AlphaFoldDB" id="A0A7D4Q8D5"/>
<keyword evidence="3" id="KW-0804">Transcription</keyword>
<protein>
    <submittedName>
        <fullName evidence="6">AraC family transcriptional regulator</fullName>
    </submittedName>
</protein>
<dbReference type="KEGG" id="mmab:HQ865_03085"/>
<keyword evidence="7" id="KW-1185">Reference proteome</keyword>
<evidence type="ECO:0000313" key="6">
    <source>
        <dbReference type="EMBL" id="QKJ28784.1"/>
    </source>
</evidence>
<dbReference type="Proteomes" id="UP000505355">
    <property type="component" value="Chromosome"/>
</dbReference>
<dbReference type="PANTHER" id="PTHR43280">
    <property type="entry name" value="ARAC-FAMILY TRANSCRIPTIONAL REGULATOR"/>
    <property type="match status" value="1"/>
</dbReference>
<dbReference type="EMBL" id="CP054139">
    <property type="protein sequence ID" value="QKJ28784.1"/>
    <property type="molecule type" value="Genomic_DNA"/>
</dbReference>
<dbReference type="SMART" id="SM00342">
    <property type="entry name" value="HTH_ARAC"/>
    <property type="match status" value="1"/>
</dbReference>
<gene>
    <name evidence="6" type="ORF">HQ865_03085</name>
</gene>
<feature type="domain" description="HTH araC/xylS-type" evidence="5">
    <location>
        <begin position="208"/>
        <end position="306"/>
    </location>
</feature>
<dbReference type="Gene3D" id="1.10.10.60">
    <property type="entry name" value="Homeodomain-like"/>
    <property type="match status" value="2"/>
</dbReference>
<dbReference type="PROSITE" id="PS00041">
    <property type="entry name" value="HTH_ARAC_FAMILY_1"/>
    <property type="match status" value="1"/>
</dbReference>
<feature type="compositionally biased region" description="Basic and acidic residues" evidence="4">
    <location>
        <begin position="13"/>
        <end position="22"/>
    </location>
</feature>
<keyword evidence="2" id="KW-0238">DNA-binding</keyword>
<proteinExistence type="predicted"/>
<evidence type="ECO:0000259" key="5">
    <source>
        <dbReference type="PROSITE" id="PS01124"/>
    </source>
</evidence>
<dbReference type="InterPro" id="IPR009057">
    <property type="entry name" value="Homeodomain-like_sf"/>
</dbReference>
<evidence type="ECO:0000256" key="3">
    <source>
        <dbReference type="ARBA" id="ARBA00023163"/>
    </source>
</evidence>
<dbReference type="Pfam" id="PF02311">
    <property type="entry name" value="AraC_binding"/>
    <property type="match status" value="1"/>
</dbReference>
<evidence type="ECO:0000313" key="7">
    <source>
        <dbReference type="Proteomes" id="UP000505355"/>
    </source>
</evidence>
<keyword evidence="1" id="KW-0805">Transcription regulation</keyword>
<dbReference type="InterPro" id="IPR003313">
    <property type="entry name" value="AraC-bd"/>
</dbReference>
<feature type="region of interest" description="Disordered" evidence="4">
    <location>
        <begin position="1"/>
        <end position="22"/>
    </location>
</feature>
<name>A0A7D4Q8D5_9SPHI</name>
<dbReference type="InterPro" id="IPR018062">
    <property type="entry name" value="HTH_AraC-typ_CS"/>
</dbReference>
<reference evidence="6 7" key="1">
    <citation type="submission" date="2020-05" db="EMBL/GenBank/DDBJ databases">
        <title>Mucilaginibacter mali sp. nov.</title>
        <authorList>
            <person name="Kim H.S."/>
            <person name="Lee K.C."/>
            <person name="Suh M.K."/>
            <person name="Kim J.-S."/>
            <person name="Han K.-I."/>
            <person name="Eom M.K."/>
            <person name="Shin Y.K."/>
            <person name="Lee J.-S."/>
        </authorList>
    </citation>
    <scope>NUCLEOTIDE SEQUENCE [LARGE SCALE GENOMIC DNA]</scope>
    <source>
        <strain evidence="6 7">G2-14</strain>
    </source>
</reference>
<dbReference type="SUPFAM" id="SSF46689">
    <property type="entry name" value="Homeodomain-like"/>
    <property type="match status" value="2"/>
</dbReference>
<dbReference type="SUPFAM" id="SSF51215">
    <property type="entry name" value="Regulatory protein AraC"/>
    <property type="match status" value="1"/>
</dbReference>
<dbReference type="RefSeq" id="WP_173413483.1">
    <property type="nucleotide sequence ID" value="NZ_CP054139.1"/>
</dbReference>
<dbReference type="PROSITE" id="PS01124">
    <property type="entry name" value="HTH_ARAC_FAMILY_2"/>
    <property type="match status" value="1"/>
</dbReference>
<accession>A0A7D4Q8D5</accession>
<evidence type="ECO:0000256" key="4">
    <source>
        <dbReference type="SAM" id="MobiDB-lite"/>
    </source>
</evidence>
<dbReference type="InterPro" id="IPR037923">
    <property type="entry name" value="HTH-like"/>
</dbReference>
<dbReference type="CDD" id="cd06986">
    <property type="entry name" value="cupin_MmsR-like_N"/>
    <property type="match status" value="1"/>
</dbReference>
<sequence length="310" mass="35574">MQALDNITITDPPAEHTQRKSEGFNGQRAIVLPDKVIKAYRKSAIISNVFITDIGFYPKAKFHYFERNTGSPAYILIYCVDGKGWLNINGKEMIVERGQYIIIPANTPHKYGSDEKHPWSIYWLHFKGSQAGALADLLSLGNTSFCRGITYSEDRIKLFDNIYRILEKGYSDANLQYINMCLWHFLSSFSYPDQFDAGENNRGEDAIDRSIAYMRDNLHHVLTLKQLAGQALVSPSHYSALFKKKTGYPPLEYFNHIKIQKACQYLEFTDSSIKEVSHKMGISDPYYFSRLFSNVMGVSPTAFRNRKREV</sequence>
<dbReference type="GO" id="GO:0003700">
    <property type="term" value="F:DNA-binding transcription factor activity"/>
    <property type="evidence" value="ECO:0007669"/>
    <property type="project" value="InterPro"/>
</dbReference>
<evidence type="ECO:0000256" key="2">
    <source>
        <dbReference type="ARBA" id="ARBA00023125"/>
    </source>
</evidence>